<evidence type="ECO:0000313" key="8">
    <source>
        <dbReference type="RefSeq" id="XP_023934326.2"/>
    </source>
</evidence>
<name>A0A6J1MV32_BICAN</name>
<dbReference type="PROSITE" id="PS00216">
    <property type="entry name" value="SUGAR_TRANSPORT_1"/>
    <property type="match status" value="1"/>
</dbReference>
<reference evidence="7" key="1">
    <citation type="submission" date="2025-05" db="UniProtKB">
        <authorList>
            <consortium name="RefSeq"/>
        </authorList>
    </citation>
    <scope>NUCLEOTIDE SEQUENCE [LARGE SCALE GENOMIC DNA]</scope>
</reference>
<proteinExistence type="predicted"/>
<dbReference type="PANTHER" id="PTHR48021:SF1">
    <property type="entry name" value="GH07001P-RELATED"/>
    <property type="match status" value="1"/>
</dbReference>
<feature type="transmembrane region" description="Helical" evidence="5">
    <location>
        <begin position="408"/>
        <end position="427"/>
    </location>
</feature>
<feature type="transmembrane region" description="Helical" evidence="5">
    <location>
        <begin position="247"/>
        <end position="270"/>
    </location>
</feature>
<feature type="transmembrane region" description="Helical" evidence="5">
    <location>
        <begin position="86"/>
        <end position="106"/>
    </location>
</feature>
<feature type="transmembrane region" description="Helical" evidence="5">
    <location>
        <begin position="282"/>
        <end position="306"/>
    </location>
</feature>
<dbReference type="InterPro" id="IPR036259">
    <property type="entry name" value="MFS_trans_sf"/>
</dbReference>
<dbReference type="GeneID" id="112043237"/>
<accession>A0A6J1MV32</accession>
<feature type="transmembrane region" description="Helical" evidence="5">
    <location>
        <begin position="313"/>
        <end position="334"/>
    </location>
</feature>
<feature type="transmembrane region" description="Helical" evidence="5">
    <location>
        <begin position="60"/>
        <end position="80"/>
    </location>
</feature>
<dbReference type="AlphaFoldDB" id="A0A6J1MV32"/>
<dbReference type="Gene3D" id="1.20.1250.20">
    <property type="entry name" value="MFS general substrate transporter like domains"/>
    <property type="match status" value="1"/>
</dbReference>
<dbReference type="PANTHER" id="PTHR48021">
    <property type="match status" value="1"/>
</dbReference>
<evidence type="ECO:0000256" key="2">
    <source>
        <dbReference type="ARBA" id="ARBA00022692"/>
    </source>
</evidence>
<comment type="subcellular location">
    <subcellularLocation>
        <location evidence="1">Membrane</location>
        <topology evidence="1">Multi-pass membrane protein</topology>
    </subcellularLocation>
</comment>
<feature type="transmembrane region" description="Helical" evidence="5">
    <location>
        <begin position="118"/>
        <end position="138"/>
    </location>
</feature>
<dbReference type="SUPFAM" id="SSF103473">
    <property type="entry name" value="MFS general substrate transporter"/>
    <property type="match status" value="1"/>
</dbReference>
<reference evidence="8" key="2">
    <citation type="submission" date="2025-08" db="UniProtKB">
        <authorList>
            <consortium name="RefSeq"/>
        </authorList>
    </citation>
    <scope>IDENTIFICATION</scope>
</reference>
<feature type="transmembrane region" description="Helical" evidence="5">
    <location>
        <begin position="376"/>
        <end position="396"/>
    </location>
</feature>
<sequence>MGIMYTWPSFTLKLFGSANTTLDRPMTETELSLLGSISSISAIMITPFSGLLLDTLGRKWCCIVFYMAQLMGWVIIVMWYKVEAVLFSMFLSGLSACMMLVIPIYVSEYCQESIRGSMTSGSMIFFGIGMLLSYLLGGLLEYKMMNYVSLILTALGIVMFSFMKESPLFLMQKGREREAARSVAFYRGMKTSSKEVIHEIENIRRTLNPNIEGDITPQEEKELNPEAPKKKLPQWKYLLKSRSSRRALLVSIMLYSSSIFQGLVVVQVYAEPLFEKAVPSMSAMVSSILFAIVSVVAGFFGAYLIDAIGRRPLMIYGSLATGVCCIILGSQIHLDWGPSWLTAVFMHVYCVTYIIGAGTVPYVIVAEIYLPEIKSFASMLSVEWAFTCNFVILFIFNPLVDAVGLGPVFYFFALFCFLTIAFCYYYLPETKGLPVDAIQLLFLKRADLI</sequence>
<dbReference type="Proteomes" id="UP001652582">
    <property type="component" value="Chromosome 2"/>
</dbReference>
<feature type="transmembrane region" description="Helical" evidence="5">
    <location>
        <begin position="340"/>
        <end position="364"/>
    </location>
</feature>
<dbReference type="GO" id="GO:0005886">
    <property type="term" value="C:plasma membrane"/>
    <property type="evidence" value="ECO:0007669"/>
    <property type="project" value="UniProtKB-SubCell"/>
</dbReference>
<dbReference type="PROSITE" id="PS50850">
    <property type="entry name" value="MFS"/>
    <property type="match status" value="1"/>
</dbReference>
<dbReference type="KEGG" id="bany:112043237"/>
<keyword evidence="7" id="KW-1185">Reference proteome</keyword>
<dbReference type="RefSeq" id="XP_023934326.2">
    <property type="nucleotide sequence ID" value="XM_024078558.2"/>
</dbReference>
<dbReference type="InterPro" id="IPR020846">
    <property type="entry name" value="MFS_dom"/>
</dbReference>
<keyword evidence="3 5" id="KW-1133">Transmembrane helix</keyword>
<protein>
    <submittedName>
        <fullName evidence="8">Facilitated trehalose transporter Tret1-like</fullName>
    </submittedName>
</protein>
<evidence type="ECO:0000259" key="6">
    <source>
        <dbReference type="PROSITE" id="PS50850"/>
    </source>
</evidence>
<dbReference type="InterPro" id="IPR005828">
    <property type="entry name" value="MFS_sugar_transport-like"/>
</dbReference>
<keyword evidence="2 5" id="KW-0812">Transmembrane</keyword>
<dbReference type="InterPro" id="IPR005829">
    <property type="entry name" value="Sugar_transporter_CS"/>
</dbReference>
<feature type="transmembrane region" description="Helical" evidence="5">
    <location>
        <begin position="144"/>
        <end position="163"/>
    </location>
</feature>
<dbReference type="OrthoDB" id="8120565at2759"/>
<dbReference type="GO" id="GO:0022857">
    <property type="term" value="F:transmembrane transporter activity"/>
    <property type="evidence" value="ECO:0007669"/>
    <property type="project" value="InterPro"/>
</dbReference>
<evidence type="ECO:0000256" key="5">
    <source>
        <dbReference type="SAM" id="Phobius"/>
    </source>
</evidence>
<dbReference type="InterPro" id="IPR050549">
    <property type="entry name" value="MFS_Trehalose_Transporter"/>
</dbReference>
<organism evidence="7 8">
    <name type="scientific">Bicyclus anynana</name>
    <name type="common">Squinting bush brown butterfly</name>
    <dbReference type="NCBI Taxonomy" id="110368"/>
    <lineage>
        <taxon>Eukaryota</taxon>
        <taxon>Metazoa</taxon>
        <taxon>Ecdysozoa</taxon>
        <taxon>Arthropoda</taxon>
        <taxon>Hexapoda</taxon>
        <taxon>Insecta</taxon>
        <taxon>Pterygota</taxon>
        <taxon>Neoptera</taxon>
        <taxon>Endopterygota</taxon>
        <taxon>Lepidoptera</taxon>
        <taxon>Glossata</taxon>
        <taxon>Ditrysia</taxon>
        <taxon>Papilionoidea</taxon>
        <taxon>Nymphalidae</taxon>
        <taxon>Satyrinae</taxon>
        <taxon>Satyrini</taxon>
        <taxon>Mycalesina</taxon>
        <taxon>Bicyclus</taxon>
    </lineage>
</organism>
<evidence type="ECO:0000256" key="3">
    <source>
        <dbReference type="ARBA" id="ARBA00022989"/>
    </source>
</evidence>
<evidence type="ECO:0000256" key="1">
    <source>
        <dbReference type="ARBA" id="ARBA00004141"/>
    </source>
</evidence>
<dbReference type="Pfam" id="PF00083">
    <property type="entry name" value="Sugar_tr"/>
    <property type="match status" value="1"/>
</dbReference>
<evidence type="ECO:0000256" key="4">
    <source>
        <dbReference type="ARBA" id="ARBA00023136"/>
    </source>
</evidence>
<keyword evidence="4 5" id="KW-0472">Membrane</keyword>
<evidence type="ECO:0000313" key="7">
    <source>
        <dbReference type="Proteomes" id="UP001652582"/>
    </source>
</evidence>
<gene>
    <name evidence="8" type="primary">LOC112043237</name>
</gene>
<feature type="domain" description="Major facilitator superfamily (MFS) profile" evidence="6">
    <location>
        <begin position="1"/>
        <end position="431"/>
    </location>
</feature>
<feature type="transmembrane region" description="Helical" evidence="5">
    <location>
        <begin position="31"/>
        <end position="53"/>
    </location>
</feature>